<gene>
    <name evidence="1" type="ORF">H4R21_003881</name>
</gene>
<protein>
    <submittedName>
        <fullName evidence="1">Uncharacterized protein</fullName>
    </submittedName>
</protein>
<sequence>MGLGDELSKYIPKDFGKKKKSGSAAGGSVGRGTGHGDKAPDKQPVEAAGDRAGSDSTHLPSDPAPDEPDADGSADDELPASHHAVMAGHRKAVSTIAWDPSGDRLASGEHGANLLLWDFPTMDRTLQSFRTVVPYAGQQIHAAKFSPDGALLLCATGDPRAKLLAPDGRVVGELRRGDMYVMDMRRTTGHVAALTSADWCPQGARFVTAGADATLRFWHSERPQTQEQVVVAKSATRAARGAVTACAYAADGRTVASAQHDGCLSLWPAGGPFLRPAQHVAGHTPGSDPSAVAFVPGSDSHLVSRGAATVKLWDVRKMAAPLAVAAGIPAAGPESNVAFSPSGRRLAVGAAGATVAVLDTADLAVRRRAAVPVPGDVLSLAWHPRLDQVAAGLTTGDIVVLYDPARSRRGVAMCVRKQPPARHAGAVAAVGPIITPHALPLFRDAQPTAAKRRRDDLARARAPREPVCGHGKGGAIGVNATQHIMKSLIKDTIRDEDPREALLKYAAVAAADPKFIAPSYAKTQAEPVFDDSGTSEVPEMKRRK</sequence>
<proteinExistence type="predicted"/>
<organism evidence="1 2">
    <name type="scientific">Coemansia helicoidea</name>
    <dbReference type="NCBI Taxonomy" id="1286919"/>
    <lineage>
        <taxon>Eukaryota</taxon>
        <taxon>Fungi</taxon>
        <taxon>Fungi incertae sedis</taxon>
        <taxon>Zoopagomycota</taxon>
        <taxon>Kickxellomycotina</taxon>
        <taxon>Kickxellomycetes</taxon>
        <taxon>Kickxellales</taxon>
        <taxon>Kickxellaceae</taxon>
        <taxon>Coemansia</taxon>
    </lineage>
</organism>
<dbReference type="Proteomes" id="UP001140087">
    <property type="component" value="Unassembled WGS sequence"/>
</dbReference>
<accession>A0ACC1KZS9</accession>
<dbReference type="EMBL" id="JANBUN010001335">
    <property type="protein sequence ID" value="KAJ2798558.1"/>
    <property type="molecule type" value="Genomic_DNA"/>
</dbReference>
<comment type="caution">
    <text evidence="1">The sequence shown here is derived from an EMBL/GenBank/DDBJ whole genome shotgun (WGS) entry which is preliminary data.</text>
</comment>
<reference evidence="1" key="1">
    <citation type="submission" date="2022-07" db="EMBL/GenBank/DDBJ databases">
        <title>Phylogenomic reconstructions and comparative analyses of Kickxellomycotina fungi.</title>
        <authorList>
            <person name="Reynolds N.K."/>
            <person name="Stajich J.E."/>
            <person name="Barry K."/>
            <person name="Grigoriev I.V."/>
            <person name="Crous P."/>
            <person name="Smith M.E."/>
        </authorList>
    </citation>
    <scope>NUCLEOTIDE SEQUENCE</scope>
    <source>
        <strain evidence="1">BCRC 34780</strain>
    </source>
</reference>
<evidence type="ECO:0000313" key="2">
    <source>
        <dbReference type="Proteomes" id="UP001140087"/>
    </source>
</evidence>
<evidence type="ECO:0000313" key="1">
    <source>
        <dbReference type="EMBL" id="KAJ2798558.1"/>
    </source>
</evidence>
<keyword evidence="2" id="KW-1185">Reference proteome</keyword>
<name>A0ACC1KZS9_9FUNG</name>